<organism evidence="2 3">
    <name type="scientific">Athelia psychrophila</name>
    <dbReference type="NCBI Taxonomy" id="1759441"/>
    <lineage>
        <taxon>Eukaryota</taxon>
        <taxon>Fungi</taxon>
        <taxon>Dikarya</taxon>
        <taxon>Basidiomycota</taxon>
        <taxon>Agaricomycotina</taxon>
        <taxon>Agaricomycetes</taxon>
        <taxon>Agaricomycetidae</taxon>
        <taxon>Atheliales</taxon>
        <taxon>Atheliaceae</taxon>
        <taxon>Athelia</taxon>
    </lineage>
</organism>
<protein>
    <recommendedName>
        <fullName evidence="4">Ricin B lectin domain-containing protein</fullName>
    </recommendedName>
</protein>
<feature type="chain" id="PRO_5007876179" description="Ricin B lectin domain-containing protein" evidence="1">
    <location>
        <begin position="20"/>
        <end position="198"/>
    </location>
</feature>
<dbReference type="Proteomes" id="UP000076532">
    <property type="component" value="Unassembled WGS sequence"/>
</dbReference>
<name>A0A166K9F8_9AGAM</name>
<dbReference type="OrthoDB" id="3166442at2759"/>
<dbReference type="AlphaFoldDB" id="A0A166K9F8"/>
<dbReference type="EMBL" id="KV417545">
    <property type="protein sequence ID" value="KZP21670.1"/>
    <property type="molecule type" value="Genomic_DNA"/>
</dbReference>
<keyword evidence="3" id="KW-1185">Reference proteome</keyword>
<keyword evidence="1" id="KW-0732">Signal</keyword>
<reference evidence="2 3" key="1">
    <citation type="journal article" date="2016" name="Mol. Biol. Evol.">
        <title>Comparative Genomics of Early-Diverging Mushroom-Forming Fungi Provides Insights into the Origins of Lignocellulose Decay Capabilities.</title>
        <authorList>
            <person name="Nagy L.G."/>
            <person name="Riley R."/>
            <person name="Tritt A."/>
            <person name="Adam C."/>
            <person name="Daum C."/>
            <person name="Floudas D."/>
            <person name="Sun H."/>
            <person name="Yadav J.S."/>
            <person name="Pangilinan J."/>
            <person name="Larsson K.H."/>
            <person name="Matsuura K."/>
            <person name="Barry K."/>
            <person name="Labutti K."/>
            <person name="Kuo R."/>
            <person name="Ohm R.A."/>
            <person name="Bhattacharya S.S."/>
            <person name="Shirouzu T."/>
            <person name="Yoshinaga Y."/>
            <person name="Martin F.M."/>
            <person name="Grigoriev I.V."/>
            <person name="Hibbett D.S."/>
        </authorList>
    </citation>
    <scope>NUCLEOTIDE SEQUENCE [LARGE SCALE GENOMIC DNA]</scope>
    <source>
        <strain evidence="2 3">CBS 109695</strain>
    </source>
</reference>
<evidence type="ECO:0008006" key="4">
    <source>
        <dbReference type="Google" id="ProtNLM"/>
    </source>
</evidence>
<evidence type="ECO:0000313" key="3">
    <source>
        <dbReference type="Proteomes" id="UP000076532"/>
    </source>
</evidence>
<evidence type="ECO:0000256" key="1">
    <source>
        <dbReference type="SAM" id="SignalP"/>
    </source>
</evidence>
<feature type="signal peptide" evidence="1">
    <location>
        <begin position="1"/>
        <end position="19"/>
    </location>
</feature>
<gene>
    <name evidence="2" type="ORF">FIBSPDRAFT_1043974</name>
</gene>
<evidence type="ECO:0000313" key="2">
    <source>
        <dbReference type="EMBL" id="KZP21670.1"/>
    </source>
</evidence>
<accession>A0A166K9F8</accession>
<proteinExistence type="predicted"/>
<sequence>MRFAPTLMALAAAFLLVGATPVDELAADSTACYTTHTGYFEGFEPFGLSTDHHVVWPPGKNGAKFKVHFQRCPKLTRYGEAHSFAYWGRLLASETSTIGANQCVTSTPSSTDGIVYLKLATCGNASVPPASQSWEYMDDDFGKLMWFAGQCKGDQSGWLSDPSSSKGNPLTTKGTHLVKISCINTSGESSFTLSGLNP</sequence>